<evidence type="ECO:0000313" key="4">
    <source>
        <dbReference type="EnsemblMetazoa" id="HelroP179374"/>
    </source>
</evidence>
<dbReference type="Gene3D" id="1.10.220.150">
    <property type="entry name" value="Arf GTPase activating protein"/>
    <property type="match status" value="1"/>
</dbReference>
<dbReference type="InterPro" id="IPR038508">
    <property type="entry name" value="ArfGAP_dom_sf"/>
</dbReference>
<dbReference type="Proteomes" id="UP000015101">
    <property type="component" value="Unassembled WGS sequence"/>
</dbReference>
<accession>T1FEM4</accession>
<dbReference type="KEGG" id="hro:HELRODRAFT_179374"/>
<dbReference type="CTD" id="20207273"/>
<evidence type="ECO:0000313" key="5">
    <source>
        <dbReference type="Proteomes" id="UP000015101"/>
    </source>
</evidence>
<organism evidence="4 5">
    <name type="scientific">Helobdella robusta</name>
    <name type="common">Californian leech</name>
    <dbReference type="NCBI Taxonomy" id="6412"/>
    <lineage>
        <taxon>Eukaryota</taxon>
        <taxon>Metazoa</taxon>
        <taxon>Spiralia</taxon>
        <taxon>Lophotrochozoa</taxon>
        <taxon>Annelida</taxon>
        <taxon>Clitellata</taxon>
        <taxon>Hirudinea</taxon>
        <taxon>Rhynchobdellida</taxon>
        <taxon>Glossiphoniidae</taxon>
        <taxon>Helobdella</taxon>
    </lineage>
</organism>
<dbReference type="SMART" id="SM00233">
    <property type="entry name" value="PH"/>
    <property type="match status" value="1"/>
</dbReference>
<evidence type="ECO:0000256" key="1">
    <source>
        <dbReference type="SAM" id="MobiDB-lite"/>
    </source>
</evidence>
<reference evidence="4" key="3">
    <citation type="submission" date="2015-06" db="UniProtKB">
        <authorList>
            <consortium name="EnsemblMetazoa"/>
        </authorList>
    </citation>
    <scope>IDENTIFICATION</scope>
</reference>
<sequence>MHRHPMCIPSVSNSSPVTKKSSISQPTLRTSVMEEGGKFAMADIKGFTKIEGKGRRFAACKNGKLALYNNKHEFSIYSPIHIIDLQLCNVRSHGKHRLQLTLPQNAFIFQFDTTDETNDWKTAIENGISMSLGDDEVRESVHRKMVNAKVRSMRMDSKVWSEHLIKIMIEVGNRNFNSIWEHKLHKKHHNVNLIKKDYDDDDDYGQKDDDDDDDEGHDDNEDERINSDTDTAKRINFIQKKYIERAFFKTLDVPDTKKLNTLLESNLKTDDVLKTLHLIYSGANSHETYDRIENDHLTDSVHALQMELLKLNMNKDRKSFSSI</sequence>
<dbReference type="Pfam" id="PF01412">
    <property type="entry name" value="ArfGap"/>
    <property type="match status" value="1"/>
</dbReference>
<dbReference type="InterPro" id="IPR011993">
    <property type="entry name" value="PH-like_dom_sf"/>
</dbReference>
<gene>
    <name evidence="4" type="primary">20207273</name>
    <name evidence="3" type="ORF">HELRODRAFT_179374</name>
</gene>
<reference evidence="5" key="1">
    <citation type="submission" date="2012-12" db="EMBL/GenBank/DDBJ databases">
        <authorList>
            <person name="Hellsten U."/>
            <person name="Grimwood J."/>
            <person name="Chapman J.A."/>
            <person name="Shapiro H."/>
            <person name="Aerts A."/>
            <person name="Otillar R.P."/>
            <person name="Terry A.Y."/>
            <person name="Boore J.L."/>
            <person name="Simakov O."/>
            <person name="Marletaz F."/>
            <person name="Cho S.-J."/>
            <person name="Edsinger-Gonzales E."/>
            <person name="Havlak P."/>
            <person name="Kuo D.-H."/>
            <person name="Larsson T."/>
            <person name="Lv J."/>
            <person name="Arendt D."/>
            <person name="Savage R."/>
            <person name="Osoegawa K."/>
            <person name="de Jong P."/>
            <person name="Lindberg D.R."/>
            <person name="Seaver E.C."/>
            <person name="Weisblat D.A."/>
            <person name="Putnam N.H."/>
            <person name="Grigoriev I.V."/>
            <person name="Rokhsar D.S."/>
        </authorList>
    </citation>
    <scope>NUCLEOTIDE SEQUENCE</scope>
</reference>
<evidence type="ECO:0000259" key="2">
    <source>
        <dbReference type="PROSITE" id="PS50003"/>
    </source>
</evidence>
<feature type="region of interest" description="Disordered" evidence="1">
    <location>
        <begin position="1"/>
        <end position="28"/>
    </location>
</feature>
<dbReference type="EnsemblMetazoa" id="HelroT179374">
    <property type="protein sequence ID" value="HelroP179374"/>
    <property type="gene ID" value="HelroG179374"/>
</dbReference>
<dbReference type="InterPro" id="IPR052227">
    <property type="entry name" value="Arf-Rho-GAP_ANK-PH_domain"/>
</dbReference>
<proteinExistence type="predicted"/>
<dbReference type="Pfam" id="PF00169">
    <property type="entry name" value="PH"/>
    <property type="match status" value="1"/>
</dbReference>
<dbReference type="EMBL" id="KB097519">
    <property type="protein sequence ID" value="ESN95597.1"/>
    <property type="molecule type" value="Genomic_DNA"/>
</dbReference>
<dbReference type="PANTHER" id="PTHR45899">
    <property type="entry name" value="RHO GTPASE ACTIVATING PROTEIN AT 15B, ISOFORM C"/>
    <property type="match status" value="1"/>
</dbReference>
<dbReference type="STRING" id="6412.T1FEM4"/>
<dbReference type="InParanoid" id="T1FEM4"/>
<dbReference type="SUPFAM" id="SSF50729">
    <property type="entry name" value="PH domain-like"/>
    <property type="match status" value="1"/>
</dbReference>
<dbReference type="InterPro" id="IPR001164">
    <property type="entry name" value="ArfGAP_dom"/>
</dbReference>
<dbReference type="GeneID" id="20207273"/>
<feature type="compositionally biased region" description="Polar residues" evidence="1">
    <location>
        <begin position="10"/>
        <end position="28"/>
    </location>
</feature>
<dbReference type="InterPro" id="IPR037278">
    <property type="entry name" value="ARFGAP/RecO"/>
</dbReference>
<dbReference type="InterPro" id="IPR001849">
    <property type="entry name" value="PH_domain"/>
</dbReference>
<feature type="domain" description="PH" evidence="2">
    <location>
        <begin position="31"/>
        <end position="129"/>
    </location>
</feature>
<protein>
    <recommendedName>
        <fullName evidence="2">PH domain-containing protein</fullName>
    </recommendedName>
</protein>
<dbReference type="eggNOG" id="KOG1117">
    <property type="taxonomic scope" value="Eukaryota"/>
</dbReference>
<dbReference type="Gene3D" id="2.30.29.30">
    <property type="entry name" value="Pleckstrin-homology domain (PH domain)/Phosphotyrosine-binding domain (PTB)"/>
    <property type="match status" value="1"/>
</dbReference>
<reference evidence="3 5" key="2">
    <citation type="journal article" date="2013" name="Nature">
        <title>Insights into bilaterian evolution from three spiralian genomes.</title>
        <authorList>
            <person name="Simakov O."/>
            <person name="Marletaz F."/>
            <person name="Cho S.J."/>
            <person name="Edsinger-Gonzales E."/>
            <person name="Havlak P."/>
            <person name="Hellsten U."/>
            <person name="Kuo D.H."/>
            <person name="Larsson T."/>
            <person name="Lv J."/>
            <person name="Arendt D."/>
            <person name="Savage R."/>
            <person name="Osoegawa K."/>
            <person name="de Jong P."/>
            <person name="Grimwood J."/>
            <person name="Chapman J.A."/>
            <person name="Shapiro H."/>
            <person name="Aerts A."/>
            <person name="Otillar R.P."/>
            <person name="Terry A.Y."/>
            <person name="Boore J.L."/>
            <person name="Grigoriev I.V."/>
            <person name="Lindberg D.R."/>
            <person name="Seaver E.C."/>
            <person name="Weisblat D.A."/>
            <person name="Putnam N.H."/>
            <person name="Rokhsar D.S."/>
        </authorList>
    </citation>
    <scope>NUCLEOTIDE SEQUENCE</scope>
</reference>
<dbReference type="PANTHER" id="PTHR45899:SF2">
    <property type="entry name" value="RHO GTPASE ACTIVATING PROTEIN AT 15B, ISOFORM C"/>
    <property type="match status" value="1"/>
</dbReference>
<dbReference type="OrthoDB" id="29546at2759"/>
<dbReference type="AlphaFoldDB" id="T1FEM4"/>
<feature type="region of interest" description="Disordered" evidence="1">
    <location>
        <begin position="197"/>
        <end position="228"/>
    </location>
</feature>
<dbReference type="PROSITE" id="PS50003">
    <property type="entry name" value="PH_DOMAIN"/>
    <property type="match status" value="1"/>
</dbReference>
<name>T1FEM4_HELRO</name>
<feature type="compositionally biased region" description="Acidic residues" evidence="1">
    <location>
        <begin position="199"/>
        <end position="222"/>
    </location>
</feature>
<keyword evidence="5" id="KW-1185">Reference proteome</keyword>
<dbReference type="HOGENOM" id="CLU_861316_0_0_1"/>
<dbReference type="EMBL" id="AMQM01006819">
    <property type="status" value="NOT_ANNOTATED_CDS"/>
    <property type="molecule type" value="Genomic_DNA"/>
</dbReference>
<dbReference type="RefSeq" id="XP_009026452.1">
    <property type="nucleotide sequence ID" value="XM_009028204.1"/>
</dbReference>
<evidence type="ECO:0000313" key="3">
    <source>
        <dbReference type="EMBL" id="ESN95597.1"/>
    </source>
</evidence>
<dbReference type="SUPFAM" id="SSF57863">
    <property type="entry name" value="ArfGap/RecO-like zinc finger"/>
    <property type="match status" value="1"/>
</dbReference>
<dbReference type="GO" id="GO:0005096">
    <property type="term" value="F:GTPase activator activity"/>
    <property type="evidence" value="ECO:0007669"/>
    <property type="project" value="InterPro"/>
</dbReference>